<sequence length="132" mass="13762">MDRKDEAHYLLNPLPIFPVGSTVKSPTSQSQSASGAHLSPSPRLSGDGGNRAPASRWRRASSPAPTFAGAPSVLRGCCQIQAVRLYPALLGLCDPATASSVSHPSDGSAYLQNPLSVASTVPRRESASPRLL</sequence>
<evidence type="ECO:0000313" key="2">
    <source>
        <dbReference type="EnsemblPlants" id="OPUNC01G35160.1"/>
    </source>
</evidence>
<name>A0A0E0JQP8_ORYPU</name>
<feature type="compositionally biased region" description="Low complexity" evidence="1">
    <location>
        <begin position="51"/>
        <end position="65"/>
    </location>
</feature>
<dbReference type="EnsemblPlants" id="OPUNC01G35160.1">
    <property type="protein sequence ID" value="OPUNC01G35160.1"/>
    <property type="gene ID" value="OPUNC01G35160"/>
</dbReference>
<evidence type="ECO:0000256" key="1">
    <source>
        <dbReference type="SAM" id="MobiDB-lite"/>
    </source>
</evidence>
<dbReference type="HOGENOM" id="CLU_1920493_0_0_1"/>
<dbReference type="Proteomes" id="UP000026962">
    <property type="component" value="Chromosome 1"/>
</dbReference>
<reference evidence="2" key="2">
    <citation type="submission" date="2018-05" db="EMBL/GenBank/DDBJ databases">
        <title>OpunRS2 (Oryza punctata Reference Sequence Version 2).</title>
        <authorList>
            <person name="Zhang J."/>
            <person name="Kudrna D."/>
            <person name="Lee S."/>
            <person name="Talag J."/>
            <person name="Welchert J."/>
            <person name="Wing R.A."/>
        </authorList>
    </citation>
    <scope>NUCLEOTIDE SEQUENCE [LARGE SCALE GENOMIC DNA]</scope>
</reference>
<protein>
    <submittedName>
        <fullName evidence="2">Uncharacterized protein</fullName>
    </submittedName>
</protein>
<accession>A0A0E0JQP8</accession>
<proteinExistence type="predicted"/>
<reference evidence="2" key="1">
    <citation type="submission" date="2015-04" db="UniProtKB">
        <authorList>
            <consortium name="EnsemblPlants"/>
        </authorList>
    </citation>
    <scope>IDENTIFICATION</scope>
</reference>
<dbReference type="Gramene" id="OPUNC01G35160.1">
    <property type="protein sequence ID" value="OPUNC01G35160.1"/>
    <property type="gene ID" value="OPUNC01G35160"/>
</dbReference>
<feature type="region of interest" description="Disordered" evidence="1">
    <location>
        <begin position="16"/>
        <end position="71"/>
    </location>
</feature>
<dbReference type="AlphaFoldDB" id="A0A0E0JQP8"/>
<keyword evidence="3" id="KW-1185">Reference proteome</keyword>
<organism evidence="2">
    <name type="scientific">Oryza punctata</name>
    <name type="common">Red rice</name>
    <dbReference type="NCBI Taxonomy" id="4537"/>
    <lineage>
        <taxon>Eukaryota</taxon>
        <taxon>Viridiplantae</taxon>
        <taxon>Streptophyta</taxon>
        <taxon>Embryophyta</taxon>
        <taxon>Tracheophyta</taxon>
        <taxon>Spermatophyta</taxon>
        <taxon>Magnoliopsida</taxon>
        <taxon>Liliopsida</taxon>
        <taxon>Poales</taxon>
        <taxon>Poaceae</taxon>
        <taxon>BOP clade</taxon>
        <taxon>Oryzoideae</taxon>
        <taxon>Oryzeae</taxon>
        <taxon>Oryzinae</taxon>
        <taxon>Oryza</taxon>
    </lineage>
</organism>
<evidence type="ECO:0000313" key="3">
    <source>
        <dbReference type="Proteomes" id="UP000026962"/>
    </source>
</evidence>
<feature type="compositionally biased region" description="Polar residues" evidence="1">
    <location>
        <begin position="22"/>
        <end position="34"/>
    </location>
</feature>